<dbReference type="Proteomes" id="UP000703661">
    <property type="component" value="Unassembled WGS sequence"/>
</dbReference>
<dbReference type="AlphaFoldDB" id="A0A9P6ST01"/>
<gene>
    <name evidence="1" type="ORF">BGZ80_006582</name>
</gene>
<comment type="caution">
    <text evidence="1">The sequence shown here is derived from an EMBL/GenBank/DDBJ whole genome shotgun (WGS) entry which is preliminary data.</text>
</comment>
<protein>
    <submittedName>
        <fullName evidence="1">Uncharacterized protein</fullName>
    </submittedName>
</protein>
<proteinExistence type="predicted"/>
<accession>A0A9P6ST01</accession>
<evidence type="ECO:0000313" key="2">
    <source>
        <dbReference type="Proteomes" id="UP000703661"/>
    </source>
</evidence>
<sequence length="316" mass="35744">MDISVQGYVAFRLKESPNPLTASMLHQEWQKWISILKQSGLGPWENAANQASTPSKKIINGWLNKPNKKCRADTKPYSRVLRSSSSSSKARHLDIENVSCDLPSGDLLPPDSTLTNKLLGSSPSVISSLSRSSSSLNSNAVLSPGALRRMINTFSCNFNDYKGKAWILPTGTIFDDVVYEYTLTLAKESSLHSFILDHTSAIIKLFEDSNGDKSLVERRLAEHDTVHEIPLSDFERTEIERYLLPSDEFWNLLSHGWTRTGNTESTTDVFCFILHCSLTNISKTFLTNNYRLPEVRHESWYTWNIRGFIEDLFNMG</sequence>
<name>A0A9P6ST01_9FUNG</name>
<keyword evidence="2" id="KW-1185">Reference proteome</keyword>
<feature type="non-terminal residue" evidence="1">
    <location>
        <position position="316"/>
    </location>
</feature>
<dbReference type="EMBL" id="JAAAID010003259">
    <property type="protein sequence ID" value="KAF9999354.1"/>
    <property type="molecule type" value="Genomic_DNA"/>
</dbReference>
<evidence type="ECO:0000313" key="1">
    <source>
        <dbReference type="EMBL" id="KAF9999354.1"/>
    </source>
</evidence>
<organism evidence="1 2">
    <name type="scientific">Entomortierella chlamydospora</name>
    <dbReference type="NCBI Taxonomy" id="101097"/>
    <lineage>
        <taxon>Eukaryota</taxon>
        <taxon>Fungi</taxon>
        <taxon>Fungi incertae sedis</taxon>
        <taxon>Mucoromycota</taxon>
        <taxon>Mortierellomycotina</taxon>
        <taxon>Mortierellomycetes</taxon>
        <taxon>Mortierellales</taxon>
        <taxon>Mortierellaceae</taxon>
        <taxon>Entomortierella</taxon>
    </lineage>
</organism>
<reference evidence="1" key="1">
    <citation type="journal article" date="2020" name="Fungal Divers.">
        <title>Resolving the Mortierellaceae phylogeny through synthesis of multi-gene phylogenetics and phylogenomics.</title>
        <authorList>
            <person name="Vandepol N."/>
            <person name="Liber J."/>
            <person name="Desiro A."/>
            <person name="Na H."/>
            <person name="Kennedy M."/>
            <person name="Barry K."/>
            <person name="Grigoriev I.V."/>
            <person name="Miller A.N."/>
            <person name="O'Donnell K."/>
            <person name="Stajich J.E."/>
            <person name="Bonito G."/>
        </authorList>
    </citation>
    <scope>NUCLEOTIDE SEQUENCE</scope>
    <source>
        <strain evidence="1">NRRL 2769</strain>
    </source>
</reference>